<reference evidence="2" key="1">
    <citation type="submission" date="2017-02" db="UniProtKB">
        <authorList>
            <consortium name="WormBaseParasite"/>
        </authorList>
    </citation>
    <scope>IDENTIFICATION</scope>
</reference>
<dbReference type="WBParaSite" id="SPAL_0001421000.1">
    <property type="protein sequence ID" value="SPAL_0001421000.1"/>
    <property type="gene ID" value="SPAL_0001421000"/>
</dbReference>
<dbReference type="Proteomes" id="UP000046392">
    <property type="component" value="Unplaced"/>
</dbReference>
<accession>A0A0N5C8G3</accession>
<evidence type="ECO:0000313" key="2">
    <source>
        <dbReference type="WBParaSite" id="SPAL_0001421000.1"/>
    </source>
</evidence>
<name>A0A0N5C8G3_STREA</name>
<proteinExistence type="predicted"/>
<evidence type="ECO:0000313" key="1">
    <source>
        <dbReference type="Proteomes" id="UP000046392"/>
    </source>
</evidence>
<dbReference type="AlphaFoldDB" id="A0A0N5C8G3"/>
<protein>
    <submittedName>
        <fullName evidence="2">Serine hydrolase</fullName>
    </submittedName>
</protein>
<organism evidence="1 2">
    <name type="scientific">Strongyloides papillosus</name>
    <name type="common">Intestinal threadworm</name>
    <dbReference type="NCBI Taxonomy" id="174720"/>
    <lineage>
        <taxon>Eukaryota</taxon>
        <taxon>Metazoa</taxon>
        <taxon>Ecdysozoa</taxon>
        <taxon>Nematoda</taxon>
        <taxon>Chromadorea</taxon>
        <taxon>Rhabditida</taxon>
        <taxon>Tylenchina</taxon>
        <taxon>Panagrolaimomorpha</taxon>
        <taxon>Strongyloidoidea</taxon>
        <taxon>Strongyloididae</taxon>
        <taxon>Strongyloides</taxon>
    </lineage>
</organism>
<sequence length="106" mass="11840">MTPLSNLLESLGEYAKPQDEIQFGRDKSISILGMPIGKKDGLSLSPTTGMTYGKKSMFGPIAVNDHYNVKWDFFDKFKNIIQDTSSSFGLDTMLAKTMYAGKYKKI</sequence>
<keyword evidence="1" id="KW-1185">Reference proteome</keyword>